<evidence type="ECO:0000313" key="5">
    <source>
        <dbReference type="Proteomes" id="UP000245535"/>
    </source>
</evidence>
<evidence type="ECO:0000313" key="4">
    <source>
        <dbReference type="EMBL" id="PWJ44746.1"/>
    </source>
</evidence>
<dbReference type="PANTHER" id="PTHR44169:SF6">
    <property type="entry name" value="NADPH-DEPENDENT 1-ACYLDIHYDROXYACETONE PHOSPHATE REDUCTASE"/>
    <property type="match status" value="1"/>
</dbReference>
<accession>A0A315ZGN2</accession>
<proteinExistence type="inferred from homology"/>
<dbReference type="PANTHER" id="PTHR44169">
    <property type="entry name" value="NADPH-DEPENDENT 1-ACYLDIHYDROXYACETONE PHOSPHATE REDUCTASE"/>
    <property type="match status" value="1"/>
</dbReference>
<evidence type="ECO:0000256" key="1">
    <source>
        <dbReference type="ARBA" id="ARBA00006484"/>
    </source>
</evidence>
<gene>
    <name evidence="4" type="ORF">BC781_1011117</name>
</gene>
<keyword evidence="5" id="KW-1185">Reference proteome</keyword>
<dbReference type="EMBL" id="QGDO01000001">
    <property type="protein sequence ID" value="PWJ44746.1"/>
    <property type="molecule type" value="Genomic_DNA"/>
</dbReference>
<organism evidence="4 5">
    <name type="scientific">Sediminitomix flava</name>
    <dbReference type="NCBI Taxonomy" id="379075"/>
    <lineage>
        <taxon>Bacteria</taxon>
        <taxon>Pseudomonadati</taxon>
        <taxon>Bacteroidota</taxon>
        <taxon>Cytophagia</taxon>
        <taxon>Cytophagales</taxon>
        <taxon>Flammeovirgaceae</taxon>
        <taxon>Sediminitomix</taxon>
    </lineage>
</organism>
<keyword evidence="2" id="KW-0560">Oxidoreductase</keyword>
<dbReference type="Gene3D" id="3.40.50.720">
    <property type="entry name" value="NAD(P)-binding Rossmann-like Domain"/>
    <property type="match status" value="1"/>
</dbReference>
<reference evidence="4 5" key="1">
    <citation type="submission" date="2018-03" db="EMBL/GenBank/DDBJ databases">
        <title>Genomic Encyclopedia of Archaeal and Bacterial Type Strains, Phase II (KMG-II): from individual species to whole genera.</title>
        <authorList>
            <person name="Goeker M."/>
        </authorList>
    </citation>
    <scope>NUCLEOTIDE SEQUENCE [LARGE SCALE GENOMIC DNA]</scope>
    <source>
        <strain evidence="4 5">DSM 28229</strain>
    </source>
</reference>
<dbReference type="Pfam" id="PF00106">
    <property type="entry name" value="adh_short"/>
    <property type="match status" value="1"/>
</dbReference>
<dbReference type="PROSITE" id="PS00061">
    <property type="entry name" value="ADH_SHORT"/>
    <property type="match status" value="1"/>
</dbReference>
<name>A0A315ZGN2_SEDFL</name>
<dbReference type="InterPro" id="IPR020904">
    <property type="entry name" value="Sc_DH/Rdtase_CS"/>
</dbReference>
<dbReference type="RefSeq" id="WP_109616219.1">
    <property type="nucleotide sequence ID" value="NZ_QGDO01000001.1"/>
</dbReference>
<comment type="caution">
    <text evidence="4">The sequence shown here is derived from an EMBL/GenBank/DDBJ whole genome shotgun (WGS) entry which is preliminary data.</text>
</comment>
<protein>
    <submittedName>
        <fullName evidence="4">Short-subunit dehydrogenase</fullName>
    </submittedName>
</protein>
<dbReference type="Proteomes" id="UP000245535">
    <property type="component" value="Unassembled WGS sequence"/>
</dbReference>
<sequence>MSKTVFITGISRGIGKTIAEECLKKGYTVIGTCRKPESVSDKLEGTEYLPLDMSDEKSIEACWEQLKDRKIDVLVNNAGQSQIGPVEETPMEKYRYLFEVNFFGIIKLTQYFLPQMRERRSGTIINIGSLTGRFPLPYYSSYCATKFALSGYSQSLRSEMIDFGVKVVLIEPNDIKTTIVPDFNCREEAEYFPYADNIRQSVKAKMSVADSTTKISDKVMFAIESAKTNPVYVAGGNASFMAFIQRVIPRSLAEKVIRKTYGLGK</sequence>
<evidence type="ECO:0000256" key="2">
    <source>
        <dbReference type="ARBA" id="ARBA00023002"/>
    </source>
</evidence>
<dbReference type="PRINTS" id="PR00080">
    <property type="entry name" value="SDRFAMILY"/>
</dbReference>
<dbReference type="GO" id="GO:0016491">
    <property type="term" value="F:oxidoreductase activity"/>
    <property type="evidence" value="ECO:0007669"/>
    <property type="project" value="UniProtKB-KW"/>
</dbReference>
<comment type="similarity">
    <text evidence="1 3">Belongs to the short-chain dehydrogenases/reductases (SDR) family.</text>
</comment>
<dbReference type="SUPFAM" id="SSF51735">
    <property type="entry name" value="NAD(P)-binding Rossmann-fold domains"/>
    <property type="match status" value="1"/>
</dbReference>
<dbReference type="InterPro" id="IPR036291">
    <property type="entry name" value="NAD(P)-bd_dom_sf"/>
</dbReference>
<dbReference type="PRINTS" id="PR00081">
    <property type="entry name" value="GDHRDH"/>
</dbReference>
<dbReference type="AlphaFoldDB" id="A0A315ZGN2"/>
<dbReference type="InterPro" id="IPR002347">
    <property type="entry name" value="SDR_fam"/>
</dbReference>
<dbReference type="OrthoDB" id="9786056at2"/>
<dbReference type="CDD" id="cd05374">
    <property type="entry name" value="17beta-HSD-like_SDR_c"/>
    <property type="match status" value="1"/>
</dbReference>
<evidence type="ECO:0000256" key="3">
    <source>
        <dbReference type="RuleBase" id="RU000363"/>
    </source>
</evidence>